<dbReference type="Pfam" id="PF03485">
    <property type="entry name" value="Arg_tRNA_synt_N"/>
    <property type="match status" value="1"/>
</dbReference>
<dbReference type="InterPro" id="IPR036695">
    <property type="entry name" value="Arg-tRNA-synth_N_sf"/>
</dbReference>
<name>A0ABM1C2K7_LIMPO</name>
<evidence type="ECO:0000313" key="4">
    <source>
        <dbReference type="RefSeq" id="XP_013793092.2"/>
    </source>
</evidence>
<dbReference type="RefSeq" id="XP_013793092.2">
    <property type="nucleotide sequence ID" value="XM_013937638.2"/>
</dbReference>
<protein>
    <submittedName>
        <fullName evidence="4">Arginine--tRNA ligase, cytoplasmic-like</fullName>
    </submittedName>
</protein>
<keyword evidence="3" id="KW-1185">Reference proteome</keyword>
<gene>
    <name evidence="4" type="primary">LOC106477033</name>
</gene>
<dbReference type="InterPro" id="IPR005148">
    <property type="entry name" value="Arg-tRNA-synth_N"/>
</dbReference>
<dbReference type="SUPFAM" id="SSF55190">
    <property type="entry name" value="Arginyl-tRNA synthetase (ArgRS), N-terminal 'additional' domain"/>
    <property type="match status" value="1"/>
</dbReference>
<keyword evidence="1" id="KW-0175">Coiled coil</keyword>
<dbReference type="Proteomes" id="UP000694941">
    <property type="component" value="Unplaced"/>
</dbReference>
<evidence type="ECO:0000256" key="1">
    <source>
        <dbReference type="SAM" id="Coils"/>
    </source>
</evidence>
<evidence type="ECO:0000259" key="2">
    <source>
        <dbReference type="Pfam" id="PF03485"/>
    </source>
</evidence>
<sequence>MDVETAIKIYTTKAEKAEEEIQLLTSELEELKKFKNGITCTSDVDCSPELEKLRVENMKLRYRIEILKKSLEEEESRAGEFMNSPRELILGIFRQAVKEAFPEIEDPPVPVLPSNQEKFGDYQCNSAMPIAQVKDFVLVLHISNNQI</sequence>
<organism evidence="3 4">
    <name type="scientific">Limulus polyphemus</name>
    <name type="common">Atlantic horseshoe crab</name>
    <dbReference type="NCBI Taxonomy" id="6850"/>
    <lineage>
        <taxon>Eukaryota</taxon>
        <taxon>Metazoa</taxon>
        <taxon>Ecdysozoa</taxon>
        <taxon>Arthropoda</taxon>
        <taxon>Chelicerata</taxon>
        <taxon>Merostomata</taxon>
        <taxon>Xiphosura</taxon>
        <taxon>Limulidae</taxon>
        <taxon>Limulus</taxon>
    </lineage>
</organism>
<dbReference type="GeneID" id="106477033"/>
<proteinExistence type="predicted"/>
<dbReference type="Gene3D" id="3.30.1360.70">
    <property type="entry name" value="Arginyl tRNA synthetase N-terminal domain"/>
    <property type="match status" value="1"/>
</dbReference>
<reference evidence="4" key="1">
    <citation type="submission" date="2025-08" db="UniProtKB">
        <authorList>
            <consortium name="RefSeq"/>
        </authorList>
    </citation>
    <scope>IDENTIFICATION</scope>
    <source>
        <tissue evidence="4">Muscle</tissue>
    </source>
</reference>
<feature type="coiled-coil region" evidence="1">
    <location>
        <begin position="7"/>
        <end position="77"/>
    </location>
</feature>
<accession>A0ABM1C2K7</accession>
<evidence type="ECO:0000313" key="3">
    <source>
        <dbReference type="Proteomes" id="UP000694941"/>
    </source>
</evidence>
<feature type="domain" description="Arginyl tRNA synthetase N-terminal" evidence="2">
    <location>
        <begin position="92"/>
        <end position="132"/>
    </location>
</feature>